<dbReference type="EMBL" id="AAVO02000011">
    <property type="protein sequence ID" value="EDM86833.1"/>
    <property type="molecule type" value="Genomic_DNA"/>
</dbReference>
<evidence type="ECO:0000313" key="1">
    <source>
        <dbReference type="EMBL" id="EDM86833.1"/>
    </source>
</evidence>
<dbReference type="InterPro" id="IPR036388">
    <property type="entry name" value="WH-like_DNA-bd_sf"/>
</dbReference>
<comment type="caution">
    <text evidence="1">The sequence shown here is derived from an EMBL/GenBank/DDBJ whole genome shotgun (WGS) entry which is preliminary data.</text>
</comment>
<dbReference type="GO" id="GO:0006313">
    <property type="term" value="P:DNA transposition"/>
    <property type="evidence" value="ECO:0007669"/>
    <property type="project" value="InterPro"/>
</dbReference>
<organism evidence="1 2">
    <name type="scientific">Blautia obeum ATCC 29174</name>
    <dbReference type="NCBI Taxonomy" id="411459"/>
    <lineage>
        <taxon>Bacteria</taxon>
        <taxon>Bacillati</taxon>
        <taxon>Bacillota</taxon>
        <taxon>Clostridia</taxon>
        <taxon>Lachnospirales</taxon>
        <taxon>Lachnospiraceae</taxon>
        <taxon>Blautia</taxon>
    </lineage>
</organism>
<dbReference type="eggNOG" id="COG2963">
    <property type="taxonomic scope" value="Bacteria"/>
</dbReference>
<dbReference type="InterPro" id="IPR009057">
    <property type="entry name" value="Homeodomain-like_sf"/>
</dbReference>
<dbReference type="GO" id="GO:0003677">
    <property type="term" value="F:DNA binding"/>
    <property type="evidence" value="ECO:0007669"/>
    <property type="project" value="InterPro"/>
</dbReference>
<reference evidence="1 2" key="1">
    <citation type="submission" date="2007-03" db="EMBL/GenBank/DDBJ databases">
        <authorList>
            <person name="Fulton L."/>
            <person name="Clifton S."/>
            <person name="Fulton B."/>
            <person name="Xu J."/>
            <person name="Minx P."/>
            <person name="Pepin K.H."/>
            <person name="Johnson M."/>
            <person name="Thiruvilangam P."/>
            <person name="Bhonagiri V."/>
            <person name="Nash W.E."/>
            <person name="Mardis E.R."/>
            <person name="Wilson R.K."/>
        </authorList>
    </citation>
    <scope>NUCLEOTIDE SEQUENCE [LARGE SCALE GENOMIC DNA]</scope>
    <source>
        <strain evidence="1 2">ATCC 29174</strain>
    </source>
</reference>
<dbReference type="Pfam" id="PF01527">
    <property type="entry name" value="HTH_Tnp_1"/>
    <property type="match status" value="1"/>
</dbReference>
<dbReference type="PANTHER" id="PTHR33795:SF1">
    <property type="entry name" value="INSERTION ELEMENT IS150 PROTEIN INSJ"/>
    <property type="match status" value="1"/>
</dbReference>
<dbReference type="PANTHER" id="PTHR33795">
    <property type="entry name" value="INSERTION ELEMENT IS150 PROTEIN INSJ"/>
    <property type="match status" value="1"/>
</dbReference>
<dbReference type="Proteomes" id="UP000006002">
    <property type="component" value="Unassembled WGS sequence"/>
</dbReference>
<dbReference type="GO" id="GO:0004803">
    <property type="term" value="F:transposase activity"/>
    <property type="evidence" value="ECO:0007669"/>
    <property type="project" value="InterPro"/>
</dbReference>
<reference evidence="1 2" key="2">
    <citation type="submission" date="2007-04" db="EMBL/GenBank/DDBJ databases">
        <title>Draft genome sequence of Ruminococcus obeum (ATCC 29174).</title>
        <authorList>
            <person name="Sudarsanam P."/>
            <person name="Ley R."/>
            <person name="Guruge J."/>
            <person name="Turnbaugh P.J."/>
            <person name="Mahowald M."/>
            <person name="Liep D."/>
            <person name="Gordon J."/>
        </authorList>
    </citation>
    <scope>NUCLEOTIDE SEQUENCE [LARGE SCALE GENOMIC DNA]</scope>
    <source>
        <strain evidence="1 2">ATCC 29174</strain>
    </source>
</reference>
<dbReference type="SUPFAM" id="SSF46689">
    <property type="entry name" value="Homeodomain-like"/>
    <property type="match status" value="1"/>
</dbReference>
<evidence type="ECO:0000313" key="2">
    <source>
        <dbReference type="Proteomes" id="UP000006002"/>
    </source>
</evidence>
<accession>A5ZU06</accession>
<dbReference type="InterPro" id="IPR052057">
    <property type="entry name" value="IS150/IS1296_orfA-like"/>
</dbReference>
<dbReference type="HOGENOM" id="CLU_027402_27_3_9"/>
<protein>
    <submittedName>
        <fullName evidence="1">Transposase</fullName>
    </submittedName>
</protein>
<dbReference type="Gene3D" id="1.10.10.10">
    <property type="entry name" value="Winged helix-like DNA-binding domain superfamily/Winged helix DNA-binding domain"/>
    <property type="match status" value="1"/>
</dbReference>
<name>A5ZU06_9FIRM</name>
<sequence>MLKKDALLVYFDMYPFYWTSSERGIFMRYTYEFKKKAVELYRQGKWIDAPNDIINLKNFHDMIVRWHHLEESNTSDCLKHYGTNKKWSPEEKYELVARVIAGDTITSVAYTVGINSGLLAQWIRKYKIWGYNGLVGRRKGRKPKESAMKKMNINNPRKLNESEYEELIRLRAEITYIKAENEAIKKEIALREEREAALLKAKKQQSSKNSKKKDIC</sequence>
<dbReference type="AlphaFoldDB" id="A5ZU06"/>
<proteinExistence type="predicted"/>
<gene>
    <name evidence="1" type="ORF">RUMOBE_02488</name>
</gene>
<dbReference type="InterPro" id="IPR002514">
    <property type="entry name" value="Transposase_8"/>
</dbReference>